<evidence type="ECO:0000313" key="5">
    <source>
        <dbReference type="Proteomes" id="UP000000539"/>
    </source>
</evidence>
<reference evidence="4" key="3">
    <citation type="submission" date="2025-09" db="UniProtKB">
        <authorList>
            <consortium name="Ensembl"/>
        </authorList>
    </citation>
    <scope>IDENTIFICATION</scope>
    <source>
        <strain evidence="4">broiler</strain>
    </source>
</reference>
<gene>
    <name evidence="4" type="primary">PP2D1</name>
</gene>
<dbReference type="GO" id="GO:0005634">
    <property type="term" value="C:nucleus"/>
    <property type="evidence" value="ECO:0000318"/>
    <property type="project" value="GO_Central"/>
</dbReference>
<feature type="compositionally biased region" description="Basic and acidic residues" evidence="2">
    <location>
        <begin position="588"/>
        <end position="598"/>
    </location>
</feature>
<dbReference type="GeneTree" id="ENSGT00390000017863"/>
<name>A0A8V0XD10_CHICK</name>
<dbReference type="PANTHER" id="PTHR13832:SF837">
    <property type="entry name" value="PROTEIN PHOSPHATASE 2C-LIKE DOMAIN-CONTAINING PROTEIN 1"/>
    <property type="match status" value="1"/>
</dbReference>
<dbReference type="SMART" id="SM00332">
    <property type="entry name" value="PP2Cc"/>
    <property type="match status" value="1"/>
</dbReference>
<feature type="compositionally biased region" description="Polar residues" evidence="2">
    <location>
        <begin position="601"/>
        <end position="611"/>
    </location>
</feature>
<proteinExistence type="inferred from homology"/>
<dbReference type="CDD" id="cd00143">
    <property type="entry name" value="PP2Cc"/>
    <property type="match status" value="1"/>
</dbReference>
<dbReference type="InterPro" id="IPR001932">
    <property type="entry name" value="PPM-type_phosphatase-like_dom"/>
</dbReference>
<dbReference type="GO" id="GO:0007165">
    <property type="term" value="P:signal transduction"/>
    <property type="evidence" value="ECO:0000318"/>
    <property type="project" value="GO_Central"/>
</dbReference>
<evidence type="ECO:0000256" key="1">
    <source>
        <dbReference type="ARBA" id="ARBA00006702"/>
    </source>
</evidence>
<sequence>MLLAHTKLHVKLLYRMTWEEKSQDKARPPNDEPRRDEEDHLEKIMMAPENADATGISILCSVCQQAIYPHHLFNHKKTHKALTSLGYDSSQTRVDNETLLAQRQKLISKVTKLPKNSERHRQKINDSFEFLMDGHASTLYCDLDNTNTVNTLKNVKNSSIKALSICQDKNSMWQRDMEDRFFVVDNYGSRSDTCFLGLIDGHHGTTAAETVAAELPLLFLDQLAQTDPSYRMTKEEQQILDSFATVITEDYRKKERIFSDRQENKTHKTNTYEWIHKAYAKAFWRMDRLLQLGRNEVSRVRWSGCSVVTCLMERLPSENMDDTEERKHLENSSQSSLTRTTEDVAGLLHIANIGNTHAVLCKNGKSYHLSEEHSTSNVREKKRILQNDGNISTNEPDGLVEGHLRTTRGLGYHGDPVLKRSVIPVPHSISVPIDDSCQFLILASNGLWEVLDYKQVCALTLTTFTHYLRTYECIQQNGASLYNCQYLIPLSEEELRDSKATNYQQVGTEMLDSNTEIFLPDSKSSLTHGKPKCSRTSYLQSKNGVVPKEIDDHNNQADPEPILFSNDEIGPKKRGIKQCDSSTEVSSEELKQSEDRKVYLRNSSLPHSQTTESEETDIIHATSPSYLQTQHCTKAYLSIYDSDPQLAEKTDFKVSRDKPVGYTGQQLLKTTLPVDCKPPTHFEEDTKTYLSGCESQIAGKGGVTSKALYDNAASYISEQLVKAALDAGSRDNITVLVVLLNGCDKLPN</sequence>
<dbReference type="Proteomes" id="UP000000539">
    <property type="component" value="Chromosome 2"/>
</dbReference>
<evidence type="ECO:0000256" key="2">
    <source>
        <dbReference type="SAM" id="MobiDB-lite"/>
    </source>
</evidence>
<evidence type="ECO:0000259" key="3">
    <source>
        <dbReference type="PROSITE" id="PS51746"/>
    </source>
</evidence>
<dbReference type="Gene3D" id="3.60.40.10">
    <property type="entry name" value="PPM-type phosphatase domain"/>
    <property type="match status" value="1"/>
</dbReference>
<dbReference type="GO" id="GO:0043409">
    <property type="term" value="P:negative regulation of MAPK cascade"/>
    <property type="evidence" value="ECO:0000318"/>
    <property type="project" value="GO_Central"/>
</dbReference>
<keyword evidence="5" id="KW-1185">Reference proteome</keyword>
<dbReference type="GO" id="GO:0004722">
    <property type="term" value="F:protein serine/threonine phosphatase activity"/>
    <property type="evidence" value="ECO:0000318"/>
    <property type="project" value="GO_Central"/>
</dbReference>
<dbReference type="GO" id="GO:0005737">
    <property type="term" value="C:cytoplasm"/>
    <property type="evidence" value="ECO:0000318"/>
    <property type="project" value="GO_Central"/>
</dbReference>
<dbReference type="SUPFAM" id="SSF81606">
    <property type="entry name" value="PP2C-like"/>
    <property type="match status" value="1"/>
</dbReference>
<accession>A0A8V0XD10</accession>
<dbReference type="Pfam" id="PF00481">
    <property type="entry name" value="PP2C"/>
    <property type="match status" value="1"/>
</dbReference>
<feature type="domain" description="PPM-type phosphatase" evidence="3">
    <location>
        <begin position="162"/>
        <end position="740"/>
    </location>
</feature>
<reference evidence="4" key="1">
    <citation type="submission" date="2020-11" db="EMBL/GenBank/DDBJ databases">
        <title>Gallus gallus (Chicken) genome, bGalGal1, GRCg7b, maternal haplotype autosomes + Z &amp; W.</title>
        <authorList>
            <person name="Warren W."/>
            <person name="Formenti G."/>
            <person name="Fedrigo O."/>
            <person name="Haase B."/>
            <person name="Mountcastle J."/>
            <person name="Balacco J."/>
            <person name="Tracey A."/>
            <person name="Schneider V."/>
            <person name="Okimoto R."/>
            <person name="Cheng H."/>
            <person name="Hawken R."/>
            <person name="Howe K."/>
            <person name="Jarvis E.D."/>
        </authorList>
    </citation>
    <scope>NUCLEOTIDE SEQUENCE [LARGE SCALE GENOMIC DNA]</scope>
    <source>
        <strain evidence="4">Broiler</strain>
    </source>
</reference>
<dbReference type="PROSITE" id="PS51746">
    <property type="entry name" value="PPM_2"/>
    <property type="match status" value="1"/>
</dbReference>
<feature type="region of interest" description="Disordered" evidence="2">
    <location>
        <begin position="548"/>
        <end position="616"/>
    </location>
</feature>
<protein>
    <submittedName>
        <fullName evidence="4">Protein phosphatase 2C like domain containing 1</fullName>
    </submittedName>
</protein>
<feature type="region of interest" description="Disordered" evidence="2">
    <location>
        <begin position="318"/>
        <end position="338"/>
    </location>
</feature>
<organism evidence="4 5">
    <name type="scientific">Gallus gallus</name>
    <name type="common">Chicken</name>
    <dbReference type="NCBI Taxonomy" id="9031"/>
    <lineage>
        <taxon>Eukaryota</taxon>
        <taxon>Metazoa</taxon>
        <taxon>Chordata</taxon>
        <taxon>Craniata</taxon>
        <taxon>Vertebrata</taxon>
        <taxon>Euteleostomi</taxon>
        <taxon>Archelosauria</taxon>
        <taxon>Archosauria</taxon>
        <taxon>Dinosauria</taxon>
        <taxon>Saurischia</taxon>
        <taxon>Theropoda</taxon>
        <taxon>Coelurosauria</taxon>
        <taxon>Aves</taxon>
        <taxon>Neognathae</taxon>
        <taxon>Galloanserae</taxon>
        <taxon>Galliformes</taxon>
        <taxon>Phasianidae</taxon>
        <taxon>Phasianinae</taxon>
        <taxon>Gallus</taxon>
    </lineage>
</organism>
<comment type="similarity">
    <text evidence="1">Belongs to the PP2C family.</text>
</comment>
<evidence type="ECO:0000313" key="4">
    <source>
        <dbReference type="Ensembl" id="ENSGALP00010002336.1"/>
    </source>
</evidence>
<reference evidence="4" key="2">
    <citation type="submission" date="2025-08" db="UniProtKB">
        <authorList>
            <consortium name="Ensembl"/>
        </authorList>
    </citation>
    <scope>IDENTIFICATION</scope>
    <source>
        <strain evidence="4">broiler</strain>
    </source>
</reference>
<dbReference type="InterPro" id="IPR015655">
    <property type="entry name" value="PP2C"/>
</dbReference>
<dbReference type="OrthoDB" id="343114at2759"/>
<dbReference type="PANTHER" id="PTHR13832">
    <property type="entry name" value="PROTEIN PHOSPHATASE 2C"/>
    <property type="match status" value="1"/>
</dbReference>
<dbReference type="InterPro" id="IPR036457">
    <property type="entry name" value="PPM-type-like_dom_sf"/>
</dbReference>
<dbReference type="Ensembl" id="ENSGALT00010004037.1">
    <property type="protein sequence ID" value="ENSGALP00010002336.1"/>
    <property type="gene ID" value="ENSGALG00010001770.1"/>
</dbReference>
<dbReference type="AlphaFoldDB" id="A0A8V0XD10"/>